<feature type="region of interest" description="Disordered" evidence="4">
    <location>
        <begin position="1"/>
        <end position="24"/>
    </location>
</feature>
<dbReference type="CDD" id="cd03442">
    <property type="entry name" value="BFIT_BACH"/>
    <property type="match status" value="1"/>
</dbReference>
<feature type="region of interest" description="Disordered" evidence="4">
    <location>
        <begin position="133"/>
        <end position="165"/>
    </location>
</feature>
<gene>
    <name evidence="6" type="ORF">AFCDBAGC_0374</name>
</gene>
<dbReference type="InterPro" id="IPR006683">
    <property type="entry name" value="Thioestr_dom"/>
</dbReference>
<organism evidence="6 7">
    <name type="scientific">Methylobacterium cerastii</name>
    <dbReference type="NCBI Taxonomy" id="932741"/>
    <lineage>
        <taxon>Bacteria</taxon>
        <taxon>Pseudomonadati</taxon>
        <taxon>Pseudomonadota</taxon>
        <taxon>Alphaproteobacteria</taxon>
        <taxon>Hyphomicrobiales</taxon>
        <taxon>Methylobacteriaceae</taxon>
        <taxon>Methylobacterium</taxon>
    </lineage>
</organism>
<dbReference type="Gene3D" id="3.10.129.10">
    <property type="entry name" value="Hotdog Thioesterase"/>
    <property type="match status" value="1"/>
</dbReference>
<evidence type="ECO:0000259" key="5">
    <source>
        <dbReference type="PROSITE" id="PS51770"/>
    </source>
</evidence>
<dbReference type="SUPFAM" id="SSF54637">
    <property type="entry name" value="Thioesterase/thiol ester dehydrase-isomerase"/>
    <property type="match status" value="1"/>
</dbReference>
<dbReference type="PROSITE" id="PS51770">
    <property type="entry name" value="HOTDOG_ACOT"/>
    <property type="match status" value="1"/>
</dbReference>
<reference evidence="6 7" key="1">
    <citation type="journal article" date="2021" name="Front. Microbiol.">
        <title>Comprehensive Comparative Genomics and Phenotyping of Methylobacterium Species.</title>
        <authorList>
            <person name="Alessa O."/>
            <person name="Ogura Y."/>
            <person name="Fujitani Y."/>
            <person name="Takami H."/>
            <person name="Hayashi T."/>
            <person name="Sahin N."/>
            <person name="Tani A."/>
        </authorList>
    </citation>
    <scope>NUCLEOTIDE SEQUENCE [LARGE SCALE GENOMIC DNA]</scope>
    <source>
        <strain evidence="6 7">DSM 23679</strain>
    </source>
</reference>
<evidence type="ECO:0000313" key="6">
    <source>
        <dbReference type="EMBL" id="GJD42536.1"/>
    </source>
</evidence>
<comment type="caution">
    <text evidence="6">The sequence shown here is derived from an EMBL/GenBank/DDBJ whole genome shotgun (WGS) entry which is preliminary data.</text>
</comment>
<comment type="similarity">
    <text evidence="1">Belongs to the acyl coenzyme A hydrolase family.</text>
</comment>
<sequence>MASEQVTDTEAGSRSTQPTDRGAPVIRTVAMPADTNPAGDIFGGWLMAQMDLAAGNIAARRSRGRCATVAVDAITFHHPVFVGDEVSLYAWLLKVGRTSLRIQVEVWRRERAGEATMKVTEATFTFVAIGDDRRPRSVPGRDAASCPPAVGKPGESAGPVVPPATDEDANKCLPNPSAPTNWGVAQTLCVSAI</sequence>
<keyword evidence="2 3" id="KW-0378">Hydrolase</keyword>
<evidence type="ECO:0000256" key="2">
    <source>
        <dbReference type="ARBA" id="ARBA00022801"/>
    </source>
</evidence>
<dbReference type="PANTHER" id="PTHR11049">
    <property type="entry name" value="ACYL COENZYME A THIOESTER HYDROLASE"/>
    <property type="match status" value="1"/>
</dbReference>
<dbReference type="Pfam" id="PF03061">
    <property type="entry name" value="4HBT"/>
    <property type="match status" value="1"/>
</dbReference>
<dbReference type="InterPro" id="IPR033120">
    <property type="entry name" value="HOTDOG_ACOT"/>
</dbReference>
<name>A0ABQ4QBS9_9HYPH</name>
<dbReference type="PANTHER" id="PTHR11049:SF5">
    <property type="entry name" value="ACYL-COA THIOESTER HYDROLASE YCIA"/>
    <property type="match status" value="1"/>
</dbReference>
<evidence type="ECO:0000313" key="7">
    <source>
        <dbReference type="Proteomes" id="UP001055117"/>
    </source>
</evidence>
<evidence type="ECO:0000256" key="4">
    <source>
        <dbReference type="SAM" id="MobiDB-lite"/>
    </source>
</evidence>
<feature type="domain" description="HotDog ACOT-type" evidence="5">
    <location>
        <begin position="20"/>
        <end position="132"/>
    </location>
</feature>
<accession>A0ABQ4QBS9</accession>
<dbReference type="Proteomes" id="UP001055117">
    <property type="component" value="Unassembled WGS sequence"/>
</dbReference>
<protein>
    <recommendedName>
        <fullName evidence="5">HotDog ACOT-type domain-containing protein</fullName>
    </recommendedName>
</protein>
<keyword evidence="7" id="KW-1185">Reference proteome</keyword>
<dbReference type="InterPro" id="IPR029069">
    <property type="entry name" value="HotDog_dom_sf"/>
</dbReference>
<evidence type="ECO:0000256" key="3">
    <source>
        <dbReference type="PROSITE-ProRule" id="PRU01106"/>
    </source>
</evidence>
<dbReference type="InterPro" id="IPR040170">
    <property type="entry name" value="Cytosol_ACT"/>
</dbReference>
<feature type="compositionally biased region" description="Polar residues" evidence="4">
    <location>
        <begin position="1"/>
        <end position="19"/>
    </location>
</feature>
<proteinExistence type="inferred from homology"/>
<evidence type="ECO:0000256" key="1">
    <source>
        <dbReference type="ARBA" id="ARBA00010458"/>
    </source>
</evidence>
<dbReference type="EMBL" id="BPQG01000005">
    <property type="protein sequence ID" value="GJD42536.1"/>
    <property type="molecule type" value="Genomic_DNA"/>
</dbReference>